<dbReference type="InterPro" id="IPR050314">
    <property type="entry name" value="Glycosyl_Hydrlase_18"/>
</dbReference>
<sequence length="467" mass="50395">MSLVRRIGYLRYSGCRSNQVGVCFLLSLELNTFQLHYILLIQFKFLLVLHSIMSFAKLSLAALLAVGASAAPCSGNGTSNSTGVVASTYFAGYHANRGFPVSSMPWDKYTDAKYAFAETAADGSLNLTKSAPDQIPAFVSAAHEHNVKALVSIGGWTGSRYFSTSIGSAENRTAFVKTCLDLVEKYNLDGLDFDWEYPNRQGLGCNAINPDDTANFATFLKELRQKQTKPLYLTAATSLFPWYNSAGVSSVNGTLAPFTETLDYLMVMGYDIYGAWAATGGPNAPLASSCDTRNNQGGIKEGIDKWVNAGIPANKLVLAVGAYGHGFSVNSTSAFTSPGVLNAYPPQNSSHRFQGSSWDDDPPIDECGNAQPPSGTYTFWSMITEGKFLDETGKPRESIATGYDNCSQTPYLYNETAQVWVSYDNVESLSAKGKYITSSKLAGFALWEAGGDYNNILVNAIRSAVGL</sequence>
<comment type="subcellular location">
    <subcellularLocation>
        <location evidence="2">Secreted</location>
    </subcellularLocation>
</comment>
<keyword evidence="12" id="KW-0812">Transmembrane</keyword>
<dbReference type="SMART" id="SM00636">
    <property type="entry name" value="Glyco_18"/>
    <property type="match status" value="1"/>
</dbReference>
<evidence type="ECO:0000256" key="1">
    <source>
        <dbReference type="ARBA" id="ARBA00000822"/>
    </source>
</evidence>
<evidence type="ECO:0000256" key="9">
    <source>
        <dbReference type="ARBA" id="ARBA00023295"/>
    </source>
</evidence>
<dbReference type="GO" id="GO:0000272">
    <property type="term" value="P:polysaccharide catabolic process"/>
    <property type="evidence" value="ECO:0007669"/>
    <property type="project" value="UniProtKB-KW"/>
</dbReference>
<keyword evidence="12" id="KW-1133">Transmembrane helix</keyword>
<dbReference type="EMBL" id="LFIW01002711">
    <property type="protein sequence ID" value="KZL64064.1"/>
    <property type="molecule type" value="Genomic_DNA"/>
</dbReference>
<keyword evidence="15" id="KW-1185">Reference proteome</keyword>
<evidence type="ECO:0000256" key="8">
    <source>
        <dbReference type="ARBA" id="ARBA00023277"/>
    </source>
</evidence>
<keyword evidence="10" id="KW-0624">Polysaccharide degradation</keyword>
<feature type="domain" description="GH18" evidence="13">
    <location>
        <begin position="88"/>
        <end position="467"/>
    </location>
</feature>
<comment type="similarity">
    <text evidence="3">Belongs to the glycosyl hydrolase 18 family. Chitinase class V subfamily.</text>
</comment>
<evidence type="ECO:0000256" key="12">
    <source>
        <dbReference type="SAM" id="Phobius"/>
    </source>
</evidence>
<keyword evidence="12" id="KW-0472">Membrane</keyword>
<evidence type="ECO:0000256" key="5">
    <source>
        <dbReference type="ARBA" id="ARBA00022525"/>
    </source>
</evidence>
<dbReference type="Gene3D" id="3.10.50.10">
    <property type="match status" value="1"/>
</dbReference>
<keyword evidence="5" id="KW-0964">Secreted</keyword>
<keyword evidence="9 11" id="KW-0326">Glycosidase</keyword>
<dbReference type="PANTHER" id="PTHR11177:SF392">
    <property type="entry name" value="HAP41P"/>
    <property type="match status" value="1"/>
</dbReference>
<dbReference type="GO" id="GO:0008843">
    <property type="term" value="F:endochitinase activity"/>
    <property type="evidence" value="ECO:0007669"/>
    <property type="project" value="UniProtKB-EC"/>
</dbReference>
<dbReference type="Proteomes" id="UP000076584">
    <property type="component" value="Unassembled WGS sequence"/>
</dbReference>
<dbReference type="InterPro" id="IPR001223">
    <property type="entry name" value="Glyco_hydro18_cat"/>
</dbReference>
<evidence type="ECO:0000259" key="13">
    <source>
        <dbReference type="PROSITE" id="PS51910"/>
    </source>
</evidence>
<protein>
    <recommendedName>
        <fullName evidence="4">chitinase</fullName>
        <ecNumber evidence="4">3.2.1.14</ecNumber>
    </recommendedName>
</protein>
<evidence type="ECO:0000256" key="2">
    <source>
        <dbReference type="ARBA" id="ARBA00004613"/>
    </source>
</evidence>
<dbReference type="Gene3D" id="3.20.20.80">
    <property type="entry name" value="Glycosidases"/>
    <property type="match status" value="1"/>
</dbReference>
<evidence type="ECO:0000256" key="7">
    <source>
        <dbReference type="ARBA" id="ARBA00023024"/>
    </source>
</evidence>
<evidence type="ECO:0000256" key="3">
    <source>
        <dbReference type="ARBA" id="ARBA00008682"/>
    </source>
</evidence>
<dbReference type="EC" id="3.2.1.14" evidence="4"/>
<comment type="caution">
    <text evidence="14">The sequence shown here is derived from an EMBL/GenBank/DDBJ whole genome shotgun (WGS) entry which is preliminary data.</text>
</comment>
<dbReference type="STRING" id="1573173.A0A166LY80"/>
<dbReference type="PROSITE" id="PS51910">
    <property type="entry name" value="GH18_2"/>
    <property type="match status" value="1"/>
</dbReference>
<gene>
    <name evidence="14" type="ORF">CI238_04440</name>
</gene>
<dbReference type="InterPro" id="IPR001579">
    <property type="entry name" value="Glyco_hydro_18_chit_AS"/>
</dbReference>
<dbReference type="InterPro" id="IPR029070">
    <property type="entry name" value="Chitinase_insertion_sf"/>
</dbReference>
<evidence type="ECO:0000256" key="4">
    <source>
        <dbReference type="ARBA" id="ARBA00012729"/>
    </source>
</evidence>
<dbReference type="GO" id="GO:0005576">
    <property type="term" value="C:extracellular region"/>
    <property type="evidence" value="ECO:0007669"/>
    <property type="project" value="UniProtKB-SubCell"/>
</dbReference>
<name>A0A166LY80_COLIC</name>
<dbReference type="InterPro" id="IPR011583">
    <property type="entry name" value="Chitinase_II/V-like_cat"/>
</dbReference>
<dbReference type="SUPFAM" id="SSF54556">
    <property type="entry name" value="Chitinase insertion domain"/>
    <property type="match status" value="1"/>
</dbReference>
<dbReference type="SUPFAM" id="SSF51445">
    <property type="entry name" value="(Trans)glycosidases"/>
    <property type="match status" value="1"/>
</dbReference>
<keyword evidence="6 11" id="KW-0378">Hydrolase</keyword>
<dbReference type="AlphaFoldDB" id="A0A166LY80"/>
<evidence type="ECO:0000256" key="10">
    <source>
        <dbReference type="ARBA" id="ARBA00023326"/>
    </source>
</evidence>
<dbReference type="GO" id="GO:0006032">
    <property type="term" value="P:chitin catabolic process"/>
    <property type="evidence" value="ECO:0007669"/>
    <property type="project" value="UniProtKB-KW"/>
</dbReference>
<evidence type="ECO:0000256" key="11">
    <source>
        <dbReference type="RuleBase" id="RU000489"/>
    </source>
</evidence>
<dbReference type="PROSITE" id="PS01095">
    <property type="entry name" value="GH18_1"/>
    <property type="match status" value="1"/>
</dbReference>
<evidence type="ECO:0000313" key="15">
    <source>
        <dbReference type="Proteomes" id="UP000076584"/>
    </source>
</evidence>
<reference evidence="14 15" key="1">
    <citation type="submission" date="2015-06" db="EMBL/GenBank/DDBJ databases">
        <title>Survival trade-offs in plant roots during colonization by closely related pathogenic and mutualistic fungi.</title>
        <authorList>
            <person name="Hacquard S."/>
            <person name="Kracher B."/>
            <person name="Hiruma K."/>
            <person name="Weinman A."/>
            <person name="Muench P."/>
            <person name="Garrido Oter R."/>
            <person name="Ver Loren van Themaat E."/>
            <person name="Dallerey J.-F."/>
            <person name="Damm U."/>
            <person name="Henrissat B."/>
            <person name="Lespinet O."/>
            <person name="Thon M."/>
            <person name="Kemen E."/>
            <person name="McHardy A.C."/>
            <person name="Schulze-Lefert P."/>
            <person name="O'Connell R.J."/>
        </authorList>
    </citation>
    <scope>NUCLEOTIDE SEQUENCE [LARGE SCALE GENOMIC DNA]</scope>
    <source>
        <strain evidence="14 15">MAFF 238704</strain>
    </source>
</reference>
<keyword evidence="7" id="KW-0146">Chitin degradation</keyword>
<dbReference type="GO" id="GO:0008061">
    <property type="term" value="F:chitin binding"/>
    <property type="evidence" value="ECO:0007669"/>
    <property type="project" value="InterPro"/>
</dbReference>
<proteinExistence type="inferred from homology"/>
<dbReference type="PANTHER" id="PTHR11177">
    <property type="entry name" value="CHITINASE"/>
    <property type="match status" value="1"/>
</dbReference>
<keyword evidence="8" id="KW-0119">Carbohydrate metabolism</keyword>
<evidence type="ECO:0000313" key="14">
    <source>
        <dbReference type="EMBL" id="KZL64064.1"/>
    </source>
</evidence>
<organism evidence="14 15">
    <name type="scientific">Colletotrichum incanum</name>
    <name type="common">Soybean anthracnose fungus</name>
    <dbReference type="NCBI Taxonomy" id="1573173"/>
    <lineage>
        <taxon>Eukaryota</taxon>
        <taxon>Fungi</taxon>
        <taxon>Dikarya</taxon>
        <taxon>Ascomycota</taxon>
        <taxon>Pezizomycotina</taxon>
        <taxon>Sordariomycetes</taxon>
        <taxon>Hypocreomycetidae</taxon>
        <taxon>Glomerellales</taxon>
        <taxon>Glomerellaceae</taxon>
        <taxon>Colletotrichum</taxon>
        <taxon>Colletotrichum spaethianum species complex</taxon>
    </lineage>
</organism>
<dbReference type="Pfam" id="PF00704">
    <property type="entry name" value="Glyco_hydro_18"/>
    <property type="match status" value="1"/>
</dbReference>
<feature type="transmembrane region" description="Helical" evidence="12">
    <location>
        <begin position="20"/>
        <end position="39"/>
    </location>
</feature>
<comment type="catalytic activity">
    <reaction evidence="1">
        <text>Random endo-hydrolysis of N-acetyl-beta-D-glucosaminide (1-&gt;4)-beta-linkages in chitin and chitodextrins.</text>
        <dbReference type="EC" id="3.2.1.14"/>
    </reaction>
</comment>
<dbReference type="InterPro" id="IPR017853">
    <property type="entry name" value="GH"/>
</dbReference>
<evidence type="ECO:0000256" key="6">
    <source>
        <dbReference type="ARBA" id="ARBA00022801"/>
    </source>
</evidence>
<accession>A0A166LY80</accession>